<accession>A0A3P8G6Y1</accession>
<name>A0A3P8G6Y1_9TREM</name>
<dbReference type="EMBL" id="UZAL01046539">
    <property type="protein sequence ID" value="VDP84302.1"/>
    <property type="molecule type" value="Genomic_DNA"/>
</dbReference>
<evidence type="ECO:0000313" key="2">
    <source>
        <dbReference type="Proteomes" id="UP000269396"/>
    </source>
</evidence>
<sequence length="35" mass="4209">MTAIDLDILLNKLFEQLLKEEHTIGFEFRFVELEI</sequence>
<dbReference type="Proteomes" id="UP000269396">
    <property type="component" value="Unassembled WGS sequence"/>
</dbReference>
<evidence type="ECO:0000313" key="1">
    <source>
        <dbReference type="EMBL" id="VDP84302.1"/>
    </source>
</evidence>
<keyword evidence="2" id="KW-1185">Reference proteome</keyword>
<gene>
    <name evidence="1" type="ORF">SMTD_LOCUS21178</name>
</gene>
<reference evidence="1 2" key="1">
    <citation type="submission" date="2018-11" db="EMBL/GenBank/DDBJ databases">
        <authorList>
            <consortium name="Pathogen Informatics"/>
        </authorList>
    </citation>
    <scope>NUCLEOTIDE SEQUENCE [LARGE SCALE GENOMIC DNA]</scope>
    <source>
        <strain>Denwood</strain>
        <strain evidence="2">Zambia</strain>
    </source>
</reference>
<proteinExistence type="predicted"/>
<protein>
    <submittedName>
        <fullName evidence="1">Uncharacterized protein</fullName>
    </submittedName>
</protein>
<dbReference type="AlphaFoldDB" id="A0A3P8G6Y1"/>
<organism evidence="1 2">
    <name type="scientific">Schistosoma mattheei</name>
    <dbReference type="NCBI Taxonomy" id="31246"/>
    <lineage>
        <taxon>Eukaryota</taxon>
        <taxon>Metazoa</taxon>
        <taxon>Spiralia</taxon>
        <taxon>Lophotrochozoa</taxon>
        <taxon>Platyhelminthes</taxon>
        <taxon>Trematoda</taxon>
        <taxon>Digenea</taxon>
        <taxon>Strigeidida</taxon>
        <taxon>Schistosomatoidea</taxon>
        <taxon>Schistosomatidae</taxon>
        <taxon>Schistosoma</taxon>
    </lineage>
</organism>